<dbReference type="Gene3D" id="2.170.270.10">
    <property type="entry name" value="SET domain"/>
    <property type="match status" value="1"/>
</dbReference>
<dbReference type="AlphaFoldDB" id="A0A5C3QHH8"/>
<dbReference type="Proteomes" id="UP000305067">
    <property type="component" value="Unassembled WGS sequence"/>
</dbReference>
<evidence type="ECO:0000313" key="3">
    <source>
        <dbReference type="Proteomes" id="UP000305067"/>
    </source>
</evidence>
<dbReference type="Pfam" id="PF00856">
    <property type="entry name" value="SET"/>
    <property type="match status" value="1"/>
</dbReference>
<dbReference type="EMBL" id="ML178831">
    <property type="protein sequence ID" value="TFK99940.1"/>
    <property type="molecule type" value="Genomic_DNA"/>
</dbReference>
<dbReference type="OrthoDB" id="265717at2759"/>
<dbReference type="PANTHER" id="PTHR47332">
    <property type="entry name" value="SET DOMAIN-CONTAINING PROTEIN 5"/>
    <property type="match status" value="1"/>
</dbReference>
<dbReference type="InterPro" id="IPR046341">
    <property type="entry name" value="SET_dom_sf"/>
</dbReference>
<protein>
    <recommendedName>
        <fullName evidence="1">SET domain-containing protein</fullName>
    </recommendedName>
</protein>
<dbReference type="InterPro" id="IPR001214">
    <property type="entry name" value="SET_dom"/>
</dbReference>
<dbReference type="PANTHER" id="PTHR47332:SF4">
    <property type="entry name" value="SET DOMAIN-CONTAINING PROTEIN 5"/>
    <property type="match status" value="1"/>
</dbReference>
<dbReference type="STRING" id="1884261.A0A5C3QHH8"/>
<dbReference type="PROSITE" id="PS50280">
    <property type="entry name" value="SET"/>
    <property type="match status" value="1"/>
</dbReference>
<feature type="domain" description="SET" evidence="1">
    <location>
        <begin position="18"/>
        <end position="158"/>
    </location>
</feature>
<keyword evidence="3" id="KW-1185">Reference proteome</keyword>
<accession>A0A5C3QHH8</accession>
<sequence>MNAPTFSSIAMNTPNAYPRIAIFDISGKGKGVVALEPILRGTRIIAEKPRIRVPHWQDHRRDLDFNSLTKEDQDFFMSFPCPDGRDPVAGRFCHLVPCVGSSDQASAIFETVCRLNHTCHSPMGRPNAVYTWVENKNEEIVHATEDIAVNEEITVSYIQVSGHILDPRTILKIGYGFECECAGCQRSPVQRTHSLARIKAFNDYNSRLPARMGSREAPSSILNDIERNMLAICAEGYDLNISACAHDAFQLCGFYGDAGSAARWEVIIPGVTSHDPRHRFA</sequence>
<name>A0A5C3QHH8_9AGAR</name>
<evidence type="ECO:0000259" key="1">
    <source>
        <dbReference type="PROSITE" id="PS50280"/>
    </source>
</evidence>
<dbReference type="SMART" id="SM00317">
    <property type="entry name" value="SET"/>
    <property type="match status" value="1"/>
</dbReference>
<dbReference type="CDD" id="cd20071">
    <property type="entry name" value="SET_SMYD"/>
    <property type="match status" value="1"/>
</dbReference>
<proteinExistence type="predicted"/>
<organism evidence="2 3">
    <name type="scientific">Pterulicium gracile</name>
    <dbReference type="NCBI Taxonomy" id="1884261"/>
    <lineage>
        <taxon>Eukaryota</taxon>
        <taxon>Fungi</taxon>
        <taxon>Dikarya</taxon>
        <taxon>Basidiomycota</taxon>
        <taxon>Agaricomycotina</taxon>
        <taxon>Agaricomycetes</taxon>
        <taxon>Agaricomycetidae</taxon>
        <taxon>Agaricales</taxon>
        <taxon>Pleurotineae</taxon>
        <taxon>Pterulaceae</taxon>
        <taxon>Pterulicium</taxon>
    </lineage>
</organism>
<reference evidence="2 3" key="1">
    <citation type="journal article" date="2019" name="Nat. Ecol. Evol.">
        <title>Megaphylogeny resolves global patterns of mushroom evolution.</title>
        <authorList>
            <person name="Varga T."/>
            <person name="Krizsan K."/>
            <person name="Foldi C."/>
            <person name="Dima B."/>
            <person name="Sanchez-Garcia M."/>
            <person name="Sanchez-Ramirez S."/>
            <person name="Szollosi G.J."/>
            <person name="Szarkandi J.G."/>
            <person name="Papp V."/>
            <person name="Albert L."/>
            <person name="Andreopoulos W."/>
            <person name="Angelini C."/>
            <person name="Antonin V."/>
            <person name="Barry K.W."/>
            <person name="Bougher N.L."/>
            <person name="Buchanan P."/>
            <person name="Buyck B."/>
            <person name="Bense V."/>
            <person name="Catcheside P."/>
            <person name="Chovatia M."/>
            <person name="Cooper J."/>
            <person name="Damon W."/>
            <person name="Desjardin D."/>
            <person name="Finy P."/>
            <person name="Geml J."/>
            <person name="Haridas S."/>
            <person name="Hughes K."/>
            <person name="Justo A."/>
            <person name="Karasinski D."/>
            <person name="Kautmanova I."/>
            <person name="Kiss B."/>
            <person name="Kocsube S."/>
            <person name="Kotiranta H."/>
            <person name="LaButti K.M."/>
            <person name="Lechner B.E."/>
            <person name="Liimatainen K."/>
            <person name="Lipzen A."/>
            <person name="Lukacs Z."/>
            <person name="Mihaltcheva S."/>
            <person name="Morgado L.N."/>
            <person name="Niskanen T."/>
            <person name="Noordeloos M.E."/>
            <person name="Ohm R.A."/>
            <person name="Ortiz-Santana B."/>
            <person name="Ovrebo C."/>
            <person name="Racz N."/>
            <person name="Riley R."/>
            <person name="Savchenko A."/>
            <person name="Shiryaev A."/>
            <person name="Soop K."/>
            <person name="Spirin V."/>
            <person name="Szebenyi C."/>
            <person name="Tomsovsky M."/>
            <person name="Tulloss R.E."/>
            <person name="Uehling J."/>
            <person name="Grigoriev I.V."/>
            <person name="Vagvolgyi C."/>
            <person name="Papp T."/>
            <person name="Martin F.M."/>
            <person name="Miettinen O."/>
            <person name="Hibbett D.S."/>
            <person name="Nagy L.G."/>
        </authorList>
    </citation>
    <scope>NUCLEOTIDE SEQUENCE [LARGE SCALE GENOMIC DNA]</scope>
    <source>
        <strain evidence="2 3">CBS 309.79</strain>
    </source>
</reference>
<evidence type="ECO:0000313" key="2">
    <source>
        <dbReference type="EMBL" id="TFK99940.1"/>
    </source>
</evidence>
<dbReference type="InterPro" id="IPR053185">
    <property type="entry name" value="SET_domain_protein"/>
</dbReference>
<gene>
    <name evidence="2" type="ORF">BDV98DRAFT_129015</name>
</gene>
<dbReference type="SUPFAM" id="SSF82199">
    <property type="entry name" value="SET domain"/>
    <property type="match status" value="1"/>
</dbReference>